<evidence type="ECO:0000313" key="2">
    <source>
        <dbReference type="Proteomes" id="UP000605201"/>
    </source>
</evidence>
<evidence type="ECO:0008006" key="3">
    <source>
        <dbReference type="Google" id="ProtNLM"/>
    </source>
</evidence>
<dbReference type="Gene3D" id="3.40.960.10">
    <property type="entry name" value="VSR Endonuclease"/>
    <property type="match status" value="1"/>
</dbReference>
<protein>
    <recommendedName>
        <fullName evidence="3">DNA mismatch endonuclease Vsr</fullName>
    </recommendedName>
</protein>
<proteinExistence type="predicted"/>
<reference evidence="1 2" key="1">
    <citation type="submission" date="2020-08" db="EMBL/GenBank/DDBJ databases">
        <title>Bridging the membrane lipid divide: bacteria of the FCB group superphylum have the potential to synthesize archaeal ether lipids.</title>
        <authorList>
            <person name="Villanueva L."/>
            <person name="Von Meijenfeldt F.A.B."/>
            <person name="Westbye A.B."/>
            <person name="Yadav S."/>
            <person name="Hopmans E.C."/>
            <person name="Dutilh B.E."/>
            <person name="Sinninghe Damste J.S."/>
        </authorList>
    </citation>
    <scope>NUCLEOTIDE SEQUENCE [LARGE SCALE GENOMIC DNA]</scope>
    <source>
        <strain evidence="1">NIOZ-UU17</strain>
    </source>
</reference>
<dbReference type="EMBL" id="JACNIG010000096">
    <property type="protein sequence ID" value="MBC8430952.1"/>
    <property type="molecule type" value="Genomic_DNA"/>
</dbReference>
<dbReference type="SUPFAM" id="SSF52980">
    <property type="entry name" value="Restriction endonuclease-like"/>
    <property type="match status" value="1"/>
</dbReference>
<name>A0A8J6P112_9BACT</name>
<accession>A0A8J6P112</accession>
<sequence length="40" mass="4735">MIKVALFVDGCFWHGCPRCYRPPSSNKDYWQEKFKKSQPG</sequence>
<dbReference type="Proteomes" id="UP000605201">
    <property type="component" value="Unassembled WGS sequence"/>
</dbReference>
<organism evidence="1 2">
    <name type="scientific">Candidatus Desulfatibia vada</name>
    <dbReference type="NCBI Taxonomy" id="2841696"/>
    <lineage>
        <taxon>Bacteria</taxon>
        <taxon>Pseudomonadati</taxon>
        <taxon>Thermodesulfobacteriota</taxon>
        <taxon>Desulfobacteria</taxon>
        <taxon>Desulfobacterales</taxon>
        <taxon>Desulfobacterales incertae sedis</taxon>
        <taxon>Candidatus Desulfatibia</taxon>
    </lineage>
</organism>
<dbReference type="AlphaFoldDB" id="A0A8J6P112"/>
<gene>
    <name evidence="1" type="ORF">H8D96_03435</name>
</gene>
<dbReference type="InterPro" id="IPR011335">
    <property type="entry name" value="Restrct_endonuc-II-like"/>
</dbReference>
<comment type="caution">
    <text evidence="1">The sequence shown here is derived from an EMBL/GenBank/DDBJ whole genome shotgun (WGS) entry which is preliminary data.</text>
</comment>
<evidence type="ECO:0000313" key="1">
    <source>
        <dbReference type="EMBL" id="MBC8430952.1"/>
    </source>
</evidence>